<feature type="domain" description="Phospholipid/glycerol acyltransferase" evidence="5">
    <location>
        <begin position="76"/>
        <end position="195"/>
    </location>
</feature>
<keyword evidence="3 6" id="KW-0012">Acyltransferase</keyword>
<dbReference type="Proteomes" id="UP000007435">
    <property type="component" value="Chromosome"/>
</dbReference>
<reference evidence="6 7" key="2">
    <citation type="journal article" date="2011" name="Stand. Genomic Sci.">
        <title>Complete genome sequence of Leadbetterella byssophila type strain (4M15).</title>
        <authorList>
            <person name="Abt B."/>
            <person name="Teshima H."/>
            <person name="Lucas S."/>
            <person name="Lapidus A."/>
            <person name="Del Rio T.G."/>
            <person name="Nolan M."/>
            <person name="Tice H."/>
            <person name="Cheng J.F."/>
            <person name="Pitluck S."/>
            <person name="Liolios K."/>
            <person name="Pagani I."/>
            <person name="Ivanova N."/>
            <person name="Mavromatis K."/>
            <person name="Pati A."/>
            <person name="Tapia R."/>
            <person name="Han C."/>
            <person name="Goodwin L."/>
            <person name="Chen A."/>
            <person name="Palaniappan K."/>
            <person name="Land M."/>
            <person name="Hauser L."/>
            <person name="Chang Y.J."/>
            <person name="Jeffries C.D."/>
            <person name="Rohde M."/>
            <person name="Goker M."/>
            <person name="Tindall B.J."/>
            <person name="Detter J.C."/>
            <person name="Woyke T."/>
            <person name="Bristow J."/>
            <person name="Eisen J.A."/>
            <person name="Markowitz V."/>
            <person name="Hugenholtz P."/>
            <person name="Klenk H.P."/>
            <person name="Kyrpides N.C."/>
        </authorList>
    </citation>
    <scope>NUCLEOTIDE SEQUENCE [LARGE SCALE GENOMIC DNA]</scope>
    <source>
        <strain evidence="7">DSM 17132 / JCM 16389 / KACC 11308 / NBRC 106382 / 4M15</strain>
    </source>
</reference>
<keyword evidence="4" id="KW-0472">Membrane</keyword>
<comment type="pathway">
    <text evidence="1">Lipid metabolism.</text>
</comment>
<keyword evidence="7" id="KW-1185">Reference proteome</keyword>
<organism evidence="6 7">
    <name type="scientific">Leadbetterella byssophila (strain DSM 17132 / JCM 16389 / KACC 11308 / NBRC 106382 / 4M15)</name>
    <dbReference type="NCBI Taxonomy" id="649349"/>
    <lineage>
        <taxon>Bacteria</taxon>
        <taxon>Pseudomonadati</taxon>
        <taxon>Bacteroidota</taxon>
        <taxon>Cytophagia</taxon>
        <taxon>Cytophagales</taxon>
        <taxon>Leadbetterellaceae</taxon>
        <taxon>Leadbetterella</taxon>
    </lineage>
</organism>
<dbReference type="SMART" id="SM00563">
    <property type="entry name" value="PlsC"/>
    <property type="match status" value="1"/>
</dbReference>
<evidence type="ECO:0000256" key="2">
    <source>
        <dbReference type="ARBA" id="ARBA00022679"/>
    </source>
</evidence>
<gene>
    <name evidence="6" type="ordered locus">Lbys_3165</name>
</gene>
<dbReference type="InterPro" id="IPR002123">
    <property type="entry name" value="Plipid/glycerol_acylTrfase"/>
</dbReference>
<dbReference type="GO" id="GO:0006654">
    <property type="term" value="P:phosphatidic acid biosynthetic process"/>
    <property type="evidence" value="ECO:0007669"/>
    <property type="project" value="TreeGrafter"/>
</dbReference>
<dbReference type="eggNOG" id="COG0204">
    <property type="taxonomic scope" value="Bacteria"/>
</dbReference>
<evidence type="ECO:0000256" key="4">
    <source>
        <dbReference type="SAM" id="Phobius"/>
    </source>
</evidence>
<evidence type="ECO:0000256" key="1">
    <source>
        <dbReference type="ARBA" id="ARBA00005189"/>
    </source>
</evidence>
<name>E4RV88_LEAB4</name>
<dbReference type="EMBL" id="CP002305">
    <property type="protein sequence ID" value="ADQ18826.1"/>
    <property type="molecule type" value="Genomic_DNA"/>
</dbReference>
<feature type="transmembrane region" description="Helical" evidence="4">
    <location>
        <begin position="12"/>
        <end position="34"/>
    </location>
</feature>
<dbReference type="OrthoDB" id="9803035at2"/>
<evidence type="ECO:0000313" key="7">
    <source>
        <dbReference type="Proteomes" id="UP000007435"/>
    </source>
</evidence>
<dbReference type="GO" id="GO:0003841">
    <property type="term" value="F:1-acylglycerol-3-phosphate O-acyltransferase activity"/>
    <property type="evidence" value="ECO:0007669"/>
    <property type="project" value="TreeGrafter"/>
</dbReference>
<keyword evidence="4" id="KW-0812">Transmembrane</keyword>
<dbReference type="Pfam" id="PF01553">
    <property type="entry name" value="Acyltransferase"/>
    <property type="match status" value="1"/>
</dbReference>
<dbReference type="PANTHER" id="PTHR10434:SF11">
    <property type="entry name" value="1-ACYL-SN-GLYCEROL-3-PHOSPHATE ACYLTRANSFERASE"/>
    <property type="match status" value="1"/>
</dbReference>
<dbReference type="CDD" id="cd07989">
    <property type="entry name" value="LPLAT_AGPAT-like"/>
    <property type="match status" value="1"/>
</dbReference>
<evidence type="ECO:0000256" key="3">
    <source>
        <dbReference type="ARBA" id="ARBA00023315"/>
    </source>
</evidence>
<sequence length="246" mass="27779">MKKILDYLLSAIYALYFGILLCVFHVVQVIAFHLFGPRAHQRSVEILNLFIIGGFFLTGSRAKFYQQSPLPTDRTIIFISNHQSMFDIPGIIWFLRKHTPKFVSKKELAKGIPAISYNLRVGQAALIDRSDSKQAIMEILRFAKHISEHTFSAAIFPEGTRSRTGKLKPFAVGGVATLLKKTKHPLVVPIAIKNTGKFNPTGLFPLSSFTTMSWTTLEAIEPKDRTPEDIVKECEDQIREYLGQKI</sequence>
<reference key="1">
    <citation type="submission" date="2010-11" db="EMBL/GenBank/DDBJ databases">
        <title>The complete genome of Leadbetterella byssophila DSM 17132.</title>
        <authorList>
            <consortium name="US DOE Joint Genome Institute (JGI-PGF)"/>
            <person name="Lucas S."/>
            <person name="Copeland A."/>
            <person name="Lapidus A."/>
            <person name="Glavina del Rio T."/>
            <person name="Dalin E."/>
            <person name="Tice H."/>
            <person name="Bruce D."/>
            <person name="Goodwin L."/>
            <person name="Pitluck S."/>
            <person name="Kyrpides N."/>
            <person name="Mavromatis K."/>
            <person name="Ivanova N."/>
            <person name="Teshima H."/>
            <person name="Brettin T."/>
            <person name="Detter J.C."/>
            <person name="Han C."/>
            <person name="Tapia R."/>
            <person name="Land M."/>
            <person name="Hauser L."/>
            <person name="Markowitz V."/>
            <person name="Cheng J.-F."/>
            <person name="Hugenholtz P."/>
            <person name="Woyke T."/>
            <person name="Wu D."/>
            <person name="Tindall B."/>
            <person name="Pomrenke H.G."/>
            <person name="Brambilla E."/>
            <person name="Klenk H.-P."/>
            <person name="Eisen J.A."/>
        </authorList>
    </citation>
    <scope>NUCLEOTIDE SEQUENCE [LARGE SCALE GENOMIC DNA]</scope>
    <source>
        <strain>DSM 17132</strain>
    </source>
</reference>
<dbReference type="SUPFAM" id="SSF69593">
    <property type="entry name" value="Glycerol-3-phosphate (1)-acyltransferase"/>
    <property type="match status" value="1"/>
</dbReference>
<dbReference type="AlphaFoldDB" id="E4RV88"/>
<proteinExistence type="predicted"/>
<dbReference type="RefSeq" id="WP_013409853.1">
    <property type="nucleotide sequence ID" value="NC_014655.1"/>
</dbReference>
<keyword evidence="2" id="KW-0808">Transferase</keyword>
<accession>E4RV88</accession>
<dbReference type="HOGENOM" id="CLU_027938_6_4_10"/>
<keyword evidence="4" id="KW-1133">Transmembrane helix</keyword>
<dbReference type="STRING" id="649349.Lbys_3165"/>
<dbReference type="KEGG" id="lby:Lbys_3165"/>
<dbReference type="PANTHER" id="PTHR10434">
    <property type="entry name" value="1-ACYL-SN-GLYCEROL-3-PHOSPHATE ACYLTRANSFERASE"/>
    <property type="match status" value="1"/>
</dbReference>
<protein>
    <submittedName>
        <fullName evidence="6">Phospholipid/glycerol acyltransferase</fullName>
    </submittedName>
</protein>
<evidence type="ECO:0000259" key="5">
    <source>
        <dbReference type="SMART" id="SM00563"/>
    </source>
</evidence>
<evidence type="ECO:0000313" key="6">
    <source>
        <dbReference type="EMBL" id="ADQ18826.1"/>
    </source>
</evidence>